<dbReference type="EMBL" id="JARTMM010000096">
    <property type="protein sequence ID" value="MDK4883460.1"/>
    <property type="molecule type" value="Genomic_DNA"/>
</dbReference>
<organism evidence="4 5">
    <name type="scientific">Acinetobacter baumannii</name>
    <dbReference type="NCBI Taxonomy" id="470"/>
    <lineage>
        <taxon>Bacteria</taxon>
        <taxon>Pseudomonadati</taxon>
        <taxon>Pseudomonadota</taxon>
        <taxon>Gammaproteobacteria</taxon>
        <taxon>Moraxellales</taxon>
        <taxon>Moraxellaceae</taxon>
        <taxon>Acinetobacter</taxon>
        <taxon>Acinetobacter calcoaceticus/baumannii complex</taxon>
    </lineage>
</organism>
<evidence type="ECO:0000313" key="3">
    <source>
        <dbReference type="EMBL" id="MEC5496194.1"/>
    </source>
</evidence>
<keyword evidence="1" id="KW-1133">Transmembrane helix</keyword>
<evidence type="ECO:0000313" key="5">
    <source>
        <dbReference type="Proteomes" id="UP000269597"/>
    </source>
</evidence>
<name>A0A429LC16_ACIBA</name>
<protein>
    <submittedName>
        <fullName evidence="4">Uncharacterized protein</fullName>
    </submittedName>
</protein>
<reference evidence="3 6" key="2">
    <citation type="journal article" date="2023" name="Nat. Commun.">
        <title>Genomic dissection of endemic carbapenem resistance reveals metallo-beta-lactamase dissemination through clonal, plasmid and integron transfer.</title>
        <authorList>
            <person name="Macesic N."/>
            <person name="Hawkey J."/>
            <person name="Vezina B."/>
            <person name="Wisniewski J.A."/>
            <person name="Cottingham H."/>
            <person name="Blakeway L.V."/>
            <person name="Harshegyi T."/>
            <person name="Pragastis K."/>
            <person name="Badoordeen G.Z."/>
            <person name="Dennison A."/>
            <person name="Spelman D.W."/>
            <person name="Jenney A.W.J."/>
            <person name="Peleg A.Y."/>
        </authorList>
    </citation>
    <scope>NUCLEOTIDE SEQUENCE [LARGE SCALE GENOMIC DNA]</scope>
    <source>
        <strain evidence="3 6">CPO519</strain>
    </source>
</reference>
<reference evidence="2" key="3">
    <citation type="submission" date="2023-01" db="EMBL/GenBank/DDBJ databases">
        <title>Genomic dissection of endemic carbapenem resistance: metallo-beta-lactamase gene dissemination through clonal, plasmid and integron transfer pathways.</title>
        <authorList>
            <person name="Macesic N."/>
        </authorList>
    </citation>
    <scope>NUCLEOTIDE SEQUENCE</scope>
    <source>
        <strain evidence="2">CPO519</strain>
    </source>
</reference>
<evidence type="ECO:0000256" key="1">
    <source>
        <dbReference type="SAM" id="Phobius"/>
    </source>
</evidence>
<keyword evidence="1" id="KW-0812">Transmembrane</keyword>
<reference evidence="3" key="4">
    <citation type="submission" date="2024-01" db="EMBL/GenBank/DDBJ databases">
        <authorList>
            <person name="Macesic N."/>
        </authorList>
    </citation>
    <scope>NUCLEOTIDE SEQUENCE</scope>
    <source>
        <strain evidence="3">CPO519</strain>
    </source>
</reference>
<proteinExistence type="predicted"/>
<accession>A0A429LC16</accession>
<gene>
    <name evidence="4" type="ORF">EA722_16610</name>
    <name evidence="3" type="ORF">P9867_006535</name>
    <name evidence="2" type="ORF">P9867_17780</name>
</gene>
<reference evidence="4 5" key="1">
    <citation type="submission" date="2018-10" db="EMBL/GenBank/DDBJ databases">
        <title>GWAS and RNA-Seq identify cryptic mechanisms of antimicrobial resistance in Acinetobacter baumannii.</title>
        <authorList>
            <person name="Sahl J.W."/>
        </authorList>
    </citation>
    <scope>NUCLEOTIDE SEQUENCE [LARGE SCALE GENOMIC DNA]</scope>
    <source>
        <strain evidence="4 5">TG31299</strain>
    </source>
</reference>
<evidence type="ECO:0000313" key="2">
    <source>
        <dbReference type="EMBL" id="MDK4883460.1"/>
    </source>
</evidence>
<evidence type="ECO:0000313" key="4">
    <source>
        <dbReference type="EMBL" id="RSP71027.1"/>
    </source>
</evidence>
<dbReference type="EMBL" id="JARTMM020000001">
    <property type="protein sequence ID" value="MEC5496194.1"/>
    <property type="molecule type" value="Genomic_DNA"/>
</dbReference>
<dbReference type="EMBL" id="RFBY01000074">
    <property type="protein sequence ID" value="RSP71027.1"/>
    <property type="molecule type" value="Genomic_DNA"/>
</dbReference>
<sequence length="152" mass="17608">MKDSSVGNKVILVVFLIFFLYLCYVAFGFFSKKEENKIKVNMSNSDIHFLLNKDGIMVHGYEVRSLIDKKENSLEYKKILQKNVEKRVAEIVIGNYKSNGIEEKKPYYISISREGLFNEPGVVMQTLNFCIKDHNIFSSEGDEESFVRECIN</sequence>
<dbReference type="AlphaFoldDB" id="A0A429LC16"/>
<dbReference type="Proteomes" id="UP000269597">
    <property type="component" value="Unassembled WGS sequence"/>
</dbReference>
<feature type="transmembrane region" description="Helical" evidence="1">
    <location>
        <begin position="6"/>
        <end position="30"/>
    </location>
</feature>
<evidence type="ECO:0000313" key="6">
    <source>
        <dbReference type="Proteomes" id="UP001174156"/>
    </source>
</evidence>
<dbReference type="RefSeq" id="WP_004835460.1">
    <property type="nucleotide sequence ID" value="NZ_AP024802.1"/>
</dbReference>
<comment type="caution">
    <text evidence="4">The sequence shown here is derived from an EMBL/GenBank/DDBJ whole genome shotgun (WGS) entry which is preliminary data.</text>
</comment>
<keyword evidence="1" id="KW-0472">Membrane</keyword>
<dbReference type="Proteomes" id="UP001174156">
    <property type="component" value="Unassembled WGS sequence"/>
</dbReference>